<reference evidence="1 2" key="1">
    <citation type="submission" date="2017-02" db="EMBL/GenBank/DDBJ databases">
        <authorList>
            <person name="Peterson S.W."/>
        </authorList>
    </citation>
    <scope>NUCLEOTIDE SEQUENCE [LARGE SCALE GENOMIC DNA]</scope>
    <source>
        <strain evidence="1 2">B Mb 05.01</strain>
    </source>
</reference>
<dbReference type="RefSeq" id="WP_087130736.1">
    <property type="nucleotide sequence ID" value="NZ_FUKO01000019.1"/>
</dbReference>
<dbReference type="Proteomes" id="UP000196320">
    <property type="component" value="Unassembled WGS sequence"/>
</dbReference>
<dbReference type="OrthoDB" id="3264966at2"/>
<gene>
    <name evidence="1" type="ORF">FM104_07110</name>
</gene>
<keyword evidence="2" id="KW-1185">Reference proteome</keyword>
<evidence type="ECO:0000313" key="2">
    <source>
        <dbReference type="Proteomes" id="UP000196320"/>
    </source>
</evidence>
<dbReference type="Pfam" id="PF18986">
    <property type="entry name" value="DUF5719"/>
    <property type="match status" value="1"/>
</dbReference>
<evidence type="ECO:0000313" key="1">
    <source>
        <dbReference type="EMBL" id="SJN30722.1"/>
    </source>
</evidence>
<proteinExistence type="predicted"/>
<sequence>MKQRTIHLAATGARVATGAVVAAACVLGVVAAVAAPWPEVQSTSAHTTVTPVPGDALVVCNGSFRILGRDSSKAGSMYSAGAPRLRVDGAADDADATDLNMPDITGGAGAQAIIAKVKDREAPLIAASESMQLSDEDARGFAAAPCREASMRSWLVGGDVTTGASDIILLSNPGSVPATVDLSIYGEKRAASTVVVPPMTQIGVPLASVAAGERRPVIDVVSTGAPVRATLQSTLVRTLDAVGADLQDGVSGAQRDVLLLGVRSSQAADGDDSTGIVVRMLAPDADAQAVVTVRNAVSGALVDEYEVELEGAKPMEIALAGSASSAYDIEIAASEPIVAGARQTARSGSKEDFAWMLPAPELAADAPMMFSVPNGPQATLYLRNTADEPITVTIDGPDGRTVELAASASTAVPLKTGGHTLQSTGHLHAAISMQGGQGSASIAGWPLWAGAATQHPIVVRP</sequence>
<dbReference type="PROSITE" id="PS51257">
    <property type="entry name" value="PROKAR_LIPOPROTEIN"/>
    <property type="match status" value="1"/>
</dbReference>
<dbReference type="EMBL" id="FUKO01000019">
    <property type="protein sequence ID" value="SJN30722.1"/>
    <property type="molecule type" value="Genomic_DNA"/>
</dbReference>
<organism evidence="1 2">
    <name type="scientific">Microbacterium esteraromaticum</name>
    <dbReference type="NCBI Taxonomy" id="57043"/>
    <lineage>
        <taxon>Bacteria</taxon>
        <taxon>Bacillati</taxon>
        <taxon>Actinomycetota</taxon>
        <taxon>Actinomycetes</taxon>
        <taxon>Micrococcales</taxon>
        <taxon>Microbacteriaceae</taxon>
        <taxon>Microbacterium</taxon>
    </lineage>
</organism>
<name>A0A1R4JFD8_9MICO</name>
<protein>
    <submittedName>
        <fullName evidence="1">Putative secreted protein</fullName>
    </submittedName>
</protein>
<accession>A0A1R4JFD8</accession>
<dbReference type="AlphaFoldDB" id="A0A1R4JFD8"/>
<dbReference type="InterPro" id="IPR043777">
    <property type="entry name" value="DUF5719"/>
</dbReference>